<protein>
    <recommendedName>
        <fullName evidence="3">Myb/SANT-like domain-containing protein</fullName>
    </recommendedName>
</protein>
<gene>
    <name evidence="2" type="ORF">FSB_LOCUS21433</name>
</gene>
<evidence type="ECO:0008006" key="3">
    <source>
        <dbReference type="Google" id="ProtNLM"/>
    </source>
</evidence>
<dbReference type="AlphaFoldDB" id="A0A2N9G2Z7"/>
<accession>A0A2N9G2Z7</accession>
<feature type="region of interest" description="Disordered" evidence="1">
    <location>
        <begin position="158"/>
        <end position="189"/>
    </location>
</feature>
<evidence type="ECO:0000313" key="2">
    <source>
        <dbReference type="EMBL" id="SPC93551.1"/>
    </source>
</evidence>
<name>A0A2N9G2Z7_FAGSY</name>
<organism evidence="2">
    <name type="scientific">Fagus sylvatica</name>
    <name type="common">Beechnut</name>
    <dbReference type="NCBI Taxonomy" id="28930"/>
    <lineage>
        <taxon>Eukaryota</taxon>
        <taxon>Viridiplantae</taxon>
        <taxon>Streptophyta</taxon>
        <taxon>Embryophyta</taxon>
        <taxon>Tracheophyta</taxon>
        <taxon>Spermatophyta</taxon>
        <taxon>Magnoliopsida</taxon>
        <taxon>eudicotyledons</taxon>
        <taxon>Gunneridae</taxon>
        <taxon>Pentapetalae</taxon>
        <taxon>rosids</taxon>
        <taxon>fabids</taxon>
        <taxon>Fagales</taxon>
        <taxon>Fagaceae</taxon>
        <taxon>Fagus</taxon>
    </lineage>
</organism>
<proteinExistence type="predicted"/>
<feature type="compositionally biased region" description="Acidic residues" evidence="1">
    <location>
        <begin position="162"/>
        <end position="188"/>
    </location>
</feature>
<dbReference type="EMBL" id="OIVN01001402">
    <property type="protein sequence ID" value="SPC93551.1"/>
    <property type="molecule type" value="Genomic_DNA"/>
</dbReference>
<reference evidence="2" key="1">
    <citation type="submission" date="2018-02" db="EMBL/GenBank/DDBJ databases">
        <authorList>
            <person name="Cohen D.B."/>
            <person name="Kent A.D."/>
        </authorList>
    </citation>
    <scope>NUCLEOTIDE SEQUENCE</scope>
</reference>
<evidence type="ECO:0000256" key="1">
    <source>
        <dbReference type="SAM" id="MobiDB-lite"/>
    </source>
</evidence>
<sequence>MGSPPVVDLDRELAHLWPDGEQGDYNLHDGNDNSQGIQLTQSSAQMTTELNDADDAKLWPPNVEKLFMQLMIKEMVKGNMLGWDAETNTVFGSDEVWMNVLAVITTGVHVNVDVDVEVDLDIGEDPEPVQGDVGRLVLKNGLRVGALVSQRRVLGRERGQEFDEENSLECDMSGEENGLDSDMSDEENQNLGENHMSYQASLTSLTSSSSSSEDSDSDQDYRCISAIDGTHVRTSVPAVKKTSCHGRKHVITQNVMCAVEL</sequence>